<feature type="region of interest" description="Disordered" evidence="1">
    <location>
        <begin position="97"/>
        <end position="123"/>
    </location>
</feature>
<dbReference type="SMART" id="SM00088">
    <property type="entry name" value="PINT"/>
    <property type="match status" value="1"/>
</dbReference>
<evidence type="ECO:0000256" key="1">
    <source>
        <dbReference type="SAM" id="MobiDB-lite"/>
    </source>
</evidence>
<dbReference type="Pfam" id="PF01399">
    <property type="entry name" value="PCI"/>
    <property type="match status" value="1"/>
</dbReference>
<dbReference type="Proteomes" id="UP001141327">
    <property type="component" value="Unassembled WGS sequence"/>
</dbReference>
<dbReference type="PROSITE" id="PS50250">
    <property type="entry name" value="PCI"/>
    <property type="match status" value="1"/>
</dbReference>
<evidence type="ECO:0000313" key="4">
    <source>
        <dbReference type="Proteomes" id="UP001141327"/>
    </source>
</evidence>
<feature type="domain" description="PCI" evidence="2">
    <location>
        <begin position="409"/>
        <end position="573"/>
    </location>
</feature>
<gene>
    <name evidence="3" type="ORF">PAPYR_6561</name>
</gene>
<accession>A0ABQ8UHK6</accession>
<dbReference type="Gene3D" id="1.25.40.570">
    <property type="match status" value="1"/>
</dbReference>
<proteinExistence type="predicted"/>
<dbReference type="PANTHER" id="PTHR10678">
    <property type="entry name" value="26S PROTEASOME NON-ATPASE REGULATORY SUBUNIT 11/COP9 SIGNALOSOME COMPLEX SUBUNIT 2"/>
    <property type="match status" value="1"/>
</dbReference>
<dbReference type="InterPro" id="IPR000717">
    <property type="entry name" value="PCI_dom"/>
</dbReference>
<dbReference type="SUPFAM" id="SSF46785">
    <property type="entry name" value="Winged helix' DNA-binding domain"/>
    <property type="match status" value="1"/>
</dbReference>
<feature type="region of interest" description="Disordered" evidence="1">
    <location>
        <begin position="167"/>
        <end position="193"/>
    </location>
</feature>
<protein>
    <submittedName>
        <fullName evidence="3">COP9 signalosome complex subunit 2</fullName>
    </submittedName>
</protein>
<feature type="compositionally biased region" description="Acidic residues" evidence="1">
    <location>
        <begin position="167"/>
        <end position="190"/>
    </location>
</feature>
<evidence type="ECO:0000313" key="3">
    <source>
        <dbReference type="EMBL" id="KAJ4457882.1"/>
    </source>
</evidence>
<reference evidence="3" key="1">
    <citation type="journal article" date="2022" name="bioRxiv">
        <title>Genomics of Preaxostyla Flagellates Illuminates Evolutionary Transitions and the Path Towards Mitochondrial Loss.</title>
        <authorList>
            <person name="Novak L.V.F."/>
            <person name="Treitli S.C."/>
            <person name="Pyrih J."/>
            <person name="Halakuc P."/>
            <person name="Pipaliya S.V."/>
            <person name="Vacek V."/>
            <person name="Brzon O."/>
            <person name="Soukal P."/>
            <person name="Eme L."/>
            <person name="Dacks J.B."/>
            <person name="Karnkowska A."/>
            <person name="Elias M."/>
            <person name="Hampl V."/>
        </authorList>
    </citation>
    <scope>NUCLEOTIDE SEQUENCE</scope>
    <source>
        <strain evidence="3">RCP-MX</strain>
    </source>
</reference>
<comment type="caution">
    <text evidence="3">The sequence shown here is derived from an EMBL/GenBank/DDBJ whole genome shotgun (WGS) entry which is preliminary data.</text>
</comment>
<dbReference type="InterPro" id="IPR036390">
    <property type="entry name" value="WH_DNA-bd_sf"/>
</dbReference>
<evidence type="ECO:0000259" key="2">
    <source>
        <dbReference type="PROSITE" id="PS50250"/>
    </source>
</evidence>
<dbReference type="EMBL" id="JAPMOS010000038">
    <property type="protein sequence ID" value="KAJ4457882.1"/>
    <property type="molecule type" value="Genomic_DNA"/>
</dbReference>
<dbReference type="SMART" id="SM00753">
    <property type="entry name" value="PAM"/>
    <property type="match status" value="1"/>
</dbReference>
<organism evidence="3 4">
    <name type="scientific">Paratrimastix pyriformis</name>
    <dbReference type="NCBI Taxonomy" id="342808"/>
    <lineage>
        <taxon>Eukaryota</taxon>
        <taxon>Metamonada</taxon>
        <taxon>Preaxostyla</taxon>
        <taxon>Paratrimastigidae</taxon>
        <taxon>Paratrimastix</taxon>
    </lineage>
</organism>
<keyword evidence="4" id="KW-1185">Reference proteome</keyword>
<sequence>MAEPVEEDVICDSIRNTYFKMKADPGRYSEDALHGIEDLFRAVEDAYRWKEAHPADPFSRYDGYSRYKGALENHCARTPRQVLLETARAVPVTKIIASPGTDPLRSPENHSPRQVRSSPATAPLPTTFATGFKKFEVTGITLTSDTAEVRGTFGSLADIQKMSDLEDDFDKEEEEDVEEEEEEEEAGPEDEYYKGKEAKADKDKIKHFEEVIKLEGKKPAEWGFKAQKRLVKIYFKQNNFPKMMKHYRDLLTYVKSAVTRNVSEKVINGILDLVSTSDSMELLQDFYEATLATLRDTKNDRLWFKTQLKLANLYYARKNYPSMSKITRELQQGCLRPDGTVDPNKGSQLLEILALEIQMYTDTKNNKKLKEIYERSLGVKNALIHPRIMGTIRECGGKMHMYERDFRGAATDFFEAFRSFDEAGSPRRILSLKYLILASMMSQSDINPMTAQETRAFKDDPQIVALTDLIEAYQASNIARFEGILNDPTKKESIMGDAFIRSYIEDLLKNIRVAKLKNLLRPYTTIRIPFISEQISTPVNEVESLLVALILDNQIYGRIDQINQILILEDKNQSNRKYQAMTRWANTVLGLRSNLASKIM</sequence>
<name>A0ABQ8UHK6_9EUKA</name>
<dbReference type="InterPro" id="IPR050871">
    <property type="entry name" value="26S_Proteasome/COP9_Components"/>
</dbReference>